<sequence length="359" mass="40697">MKLCLYKSGVHKILGLPRRWVLPKPSISLPAFKKALELRDKALAATTAAAAVASSAHEECSDESSRKRKRVDATDEEEAPAKQICVADDKEAFGEQDSSDLDPQQQAPPEVQPKEDTSHNVENGSTYAADPVLQERAKRKEELEEKLKTLTSEKHRLVQLLKQASILTNEEEMKRRAQTTSSRPCDAPLLSQTPAARPMDLEEGELEPFVEWRILRAFRVKATFEISGFWEILNGFPRLSSVTLNDMTSLLRRYAFETDPKDKLLATPYHELQLKCNGLQELENYGDCVVMEGSRLVKLSKLFIGQRWQYKNVKKLPSLACVSKSLLQSDITLLSGRRKVYDRIVKVMQMCFCLCKRRA</sequence>
<protein>
    <submittedName>
        <fullName evidence="3">Uncharacterized protein</fullName>
    </submittedName>
</protein>
<evidence type="ECO:0000313" key="3">
    <source>
        <dbReference type="EMBL" id="EFJ36225.1"/>
    </source>
</evidence>
<keyword evidence="4" id="KW-1185">Reference proteome</keyword>
<dbReference type="STRING" id="88036.D8QU25"/>
<dbReference type="EMBL" id="GL377567">
    <property type="protein sequence ID" value="EFJ36225.1"/>
    <property type="molecule type" value="Genomic_DNA"/>
</dbReference>
<dbReference type="AlphaFoldDB" id="D8QU25"/>
<feature type="compositionally biased region" description="Basic and acidic residues" evidence="2">
    <location>
        <begin position="56"/>
        <end position="65"/>
    </location>
</feature>
<dbReference type="Gramene" id="EFJ36225">
    <property type="protein sequence ID" value="EFJ36225"/>
    <property type="gene ID" value="SELMODRAFT_438089"/>
</dbReference>
<dbReference type="PANTHER" id="PTHR36764:SF1">
    <property type="entry name" value="TRNA (ILE)-LYSIDINE SYNTHASE"/>
    <property type="match status" value="1"/>
</dbReference>
<reference evidence="3 4" key="1">
    <citation type="journal article" date="2011" name="Science">
        <title>The Selaginella genome identifies genetic changes associated with the evolution of vascular plants.</title>
        <authorList>
            <person name="Banks J.A."/>
            <person name="Nishiyama T."/>
            <person name="Hasebe M."/>
            <person name="Bowman J.L."/>
            <person name="Gribskov M."/>
            <person name="dePamphilis C."/>
            <person name="Albert V.A."/>
            <person name="Aono N."/>
            <person name="Aoyama T."/>
            <person name="Ambrose B.A."/>
            <person name="Ashton N.W."/>
            <person name="Axtell M.J."/>
            <person name="Barker E."/>
            <person name="Barker M.S."/>
            <person name="Bennetzen J.L."/>
            <person name="Bonawitz N.D."/>
            <person name="Chapple C."/>
            <person name="Cheng C."/>
            <person name="Correa L.G."/>
            <person name="Dacre M."/>
            <person name="DeBarry J."/>
            <person name="Dreyer I."/>
            <person name="Elias M."/>
            <person name="Engstrom E.M."/>
            <person name="Estelle M."/>
            <person name="Feng L."/>
            <person name="Finet C."/>
            <person name="Floyd S.K."/>
            <person name="Frommer W.B."/>
            <person name="Fujita T."/>
            <person name="Gramzow L."/>
            <person name="Gutensohn M."/>
            <person name="Harholt J."/>
            <person name="Hattori M."/>
            <person name="Heyl A."/>
            <person name="Hirai T."/>
            <person name="Hiwatashi Y."/>
            <person name="Ishikawa M."/>
            <person name="Iwata M."/>
            <person name="Karol K.G."/>
            <person name="Koehler B."/>
            <person name="Kolukisaoglu U."/>
            <person name="Kubo M."/>
            <person name="Kurata T."/>
            <person name="Lalonde S."/>
            <person name="Li K."/>
            <person name="Li Y."/>
            <person name="Litt A."/>
            <person name="Lyons E."/>
            <person name="Manning G."/>
            <person name="Maruyama T."/>
            <person name="Michael T.P."/>
            <person name="Mikami K."/>
            <person name="Miyazaki S."/>
            <person name="Morinaga S."/>
            <person name="Murata T."/>
            <person name="Mueller-Roeber B."/>
            <person name="Nelson D.R."/>
            <person name="Obara M."/>
            <person name="Oguri Y."/>
            <person name="Olmstead R.G."/>
            <person name="Onodera N."/>
            <person name="Petersen B.L."/>
            <person name="Pils B."/>
            <person name="Prigge M."/>
            <person name="Rensing S.A."/>
            <person name="Riano-Pachon D.M."/>
            <person name="Roberts A.W."/>
            <person name="Sato Y."/>
            <person name="Scheller H.V."/>
            <person name="Schulz B."/>
            <person name="Schulz C."/>
            <person name="Shakirov E.V."/>
            <person name="Shibagaki N."/>
            <person name="Shinohara N."/>
            <person name="Shippen D.E."/>
            <person name="Soerensen I."/>
            <person name="Sotooka R."/>
            <person name="Sugimoto N."/>
            <person name="Sugita M."/>
            <person name="Sumikawa N."/>
            <person name="Tanurdzic M."/>
            <person name="Theissen G."/>
            <person name="Ulvskov P."/>
            <person name="Wakazuki S."/>
            <person name="Weng J.K."/>
            <person name="Willats W.W."/>
            <person name="Wipf D."/>
            <person name="Wolf P.G."/>
            <person name="Yang L."/>
            <person name="Zimmer A.D."/>
            <person name="Zhu Q."/>
            <person name="Mitros T."/>
            <person name="Hellsten U."/>
            <person name="Loque D."/>
            <person name="Otillar R."/>
            <person name="Salamov A."/>
            <person name="Schmutz J."/>
            <person name="Shapiro H."/>
            <person name="Lindquist E."/>
            <person name="Lucas S."/>
            <person name="Rokhsar D."/>
            <person name="Grigoriev I.V."/>
        </authorList>
    </citation>
    <scope>NUCLEOTIDE SEQUENCE [LARGE SCALE GENOMIC DNA]</scope>
</reference>
<evidence type="ECO:0000313" key="4">
    <source>
        <dbReference type="Proteomes" id="UP000001514"/>
    </source>
</evidence>
<dbReference type="FunCoup" id="D8QU25">
    <property type="interactions" value="1672"/>
</dbReference>
<evidence type="ECO:0000256" key="2">
    <source>
        <dbReference type="SAM" id="MobiDB-lite"/>
    </source>
</evidence>
<organism evidence="4">
    <name type="scientific">Selaginella moellendorffii</name>
    <name type="common">Spikemoss</name>
    <dbReference type="NCBI Taxonomy" id="88036"/>
    <lineage>
        <taxon>Eukaryota</taxon>
        <taxon>Viridiplantae</taxon>
        <taxon>Streptophyta</taxon>
        <taxon>Embryophyta</taxon>
        <taxon>Tracheophyta</taxon>
        <taxon>Lycopodiopsida</taxon>
        <taxon>Selaginellales</taxon>
        <taxon>Selaginellaceae</taxon>
        <taxon>Selaginella</taxon>
    </lineage>
</organism>
<dbReference type="KEGG" id="smo:SELMODRAFT_438089"/>
<dbReference type="HOGENOM" id="CLU_772522_0_0_1"/>
<dbReference type="InParanoid" id="D8QU25"/>
<dbReference type="Proteomes" id="UP000001514">
    <property type="component" value="Unassembled WGS sequence"/>
</dbReference>
<gene>
    <name evidence="3" type="ORF">SELMODRAFT_438089</name>
</gene>
<accession>D8QU25</accession>
<evidence type="ECO:0000256" key="1">
    <source>
        <dbReference type="SAM" id="Coils"/>
    </source>
</evidence>
<keyword evidence="1" id="KW-0175">Coiled coil</keyword>
<dbReference type="PANTHER" id="PTHR36764">
    <property type="entry name" value="TRNA (ILE)-LYSIDINE SYNTHASE"/>
    <property type="match status" value="1"/>
</dbReference>
<feature type="region of interest" description="Disordered" evidence="2">
    <location>
        <begin position="53"/>
        <end position="129"/>
    </location>
</feature>
<feature type="coiled-coil region" evidence="1">
    <location>
        <begin position="133"/>
        <end position="160"/>
    </location>
</feature>
<name>D8QU25_SELML</name>
<proteinExistence type="predicted"/>